<evidence type="ECO:0000256" key="9">
    <source>
        <dbReference type="ARBA" id="ARBA00023002"/>
    </source>
</evidence>
<comment type="cofactor">
    <cofactor evidence="2 11">
        <name>FAD</name>
        <dbReference type="ChEBI" id="CHEBI:57692"/>
    </cofactor>
</comment>
<evidence type="ECO:0000313" key="14">
    <source>
        <dbReference type="Proteomes" id="UP000609346"/>
    </source>
</evidence>
<evidence type="ECO:0000259" key="12">
    <source>
        <dbReference type="Pfam" id="PF01593"/>
    </source>
</evidence>
<dbReference type="EC" id="1.3.3.15" evidence="5 11"/>
<protein>
    <recommendedName>
        <fullName evidence="6 11">Coproporphyrinogen III oxidase</fullName>
        <ecNumber evidence="5 11">1.3.3.15</ecNumber>
    </recommendedName>
</protein>
<comment type="similarity">
    <text evidence="4 11">Belongs to the protoporphyrinogen/coproporphyrinogen oxidase family. Coproporphyrinogen III oxidase subfamily.</text>
</comment>
<reference evidence="13 14" key="1">
    <citation type="submission" date="2020-09" db="EMBL/GenBank/DDBJ databases">
        <title>Paenibacillus sp. strain PR3 16S rRNA gene Genome sequencing and assembly.</title>
        <authorList>
            <person name="Kim J."/>
        </authorList>
    </citation>
    <scope>NUCLEOTIDE SEQUENCE [LARGE SCALE GENOMIC DNA]</scope>
    <source>
        <strain evidence="13 14">PR3</strain>
    </source>
</reference>
<dbReference type="PANTHER" id="PTHR42923">
    <property type="entry name" value="PROTOPORPHYRINOGEN OXIDASE"/>
    <property type="match status" value="1"/>
</dbReference>
<proteinExistence type="inferred from homology"/>
<accession>A0ABR8MU02</accession>
<evidence type="ECO:0000256" key="11">
    <source>
        <dbReference type="RuleBase" id="RU364052"/>
    </source>
</evidence>
<evidence type="ECO:0000256" key="3">
    <source>
        <dbReference type="ARBA" id="ARBA00004744"/>
    </source>
</evidence>
<comment type="caution">
    <text evidence="13">The sequence shown here is derived from an EMBL/GenBank/DDBJ whole genome shotgun (WGS) entry which is preliminary data.</text>
</comment>
<keyword evidence="10 11" id="KW-0350">Heme biosynthesis</keyword>
<comment type="pathway">
    <text evidence="3 11">Porphyrin-containing compound metabolism; protoheme biosynthesis.</text>
</comment>
<keyword evidence="11" id="KW-0963">Cytoplasm</keyword>
<dbReference type="Pfam" id="PF01593">
    <property type="entry name" value="Amino_oxidase"/>
    <property type="match status" value="1"/>
</dbReference>
<keyword evidence="7 11" id="KW-0285">Flavoprotein</keyword>
<dbReference type="NCBIfam" id="TIGR00562">
    <property type="entry name" value="proto_IX_ox"/>
    <property type="match status" value="1"/>
</dbReference>
<dbReference type="Gene3D" id="1.10.3110.10">
    <property type="entry name" value="protoporphyrinogen ix oxidase, domain 3"/>
    <property type="match status" value="1"/>
</dbReference>
<evidence type="ECO:0000256" key="4">
    <source>
        <dbReference type="ARBA" id="ARBA00008310"/>
    </source>
</evidence>
<dbReference type="InterPro" id="IPR004572">
    <property type="entry name" value="Protoporphyrinogen_oxidase"/>
</dbReference>
<dbReference type="EMBL" id="JACXZA010000002">
    <property type="protein sequence ID" value="MBD3919436.1"/>
    <property type="molecule type" value="Genomic_DNA"/>
</dbReference>
<keyword evidence="8 11" id="KW-0274">FAD</keyword>
<dbReference type="Gene3D" id="3.50.50.60">
    <property type="entry name" value="FAD/NAD(P)-binding domain"/>
    <property type="match status" value="1"/>
</dbReference>
<dbReference type="InterPro" id="IPR036188">
    <property type="entry name" value="FAD/NAD-bd_sf"/>
</dbReference>
<evidence type="ECO:0000256" key="2">
    <source>
        <dbReference type="ARBA" id="ARBA00001974"/>
    </source>
</evidence>
<feature type="domain" description="Amine oxidase" evidence="12">
    <location>
        <begin position="11"/>
        <end position="463"/>
    </location>
</feature>
<evidence type="ECO:0000256" key="7">
    <source>
        <dbReference type="ARBA" id="ARBA00022630"/>
    </source>
</evidence>
<dbReference type="SUPFAM" id="SSF51905">
    <property type="entry name" value="FAD/NAD(P)-binding domain"/>
    <property type="match status" value="1"/>
</dbReference>
<evidence type="ECO:0000256" key="5">
    <source>
        <dbReference type="ARBA" id="ARBA00012402"/>
    </source>
</evidence>
<evidence type="ECO:0000256" key="8">
    <source>
        <dbReference type="ARBA" id="ARBA00022827"/>
    </source>
</evidence>
<dbReference type="InterPro" id="IPR050464">
    <property type="entry name" value="Zeta_carotene_desat/Oxidored"/>
</dbReference>
<dbReference type="SUPFAM" id="SSF54373">
    <property type="entry name" value="FAD-linked reductases, C-terminal domain"/>
    <property type="match status" value="1"/>
</dbReference>
<evidence type="ECO:0000256" key="10">
    <source>
        <dbReference type="ARBA" id="ARBA00023133"/>
    </source>
</evidence>
<dbReference type="Proteomes" id="UP000609346">
    <property type="component" value="Unassembled WGS sequence"/>
</dbReference>
<gene>
    <name evidence="13" type="primary">hemG</name>
    <name evidence="13" type="ORF">H8B09_11790</name>
</gene>
<comment type="function">
    <text evidence="11">Involved in coproporphyrin-dependent heme b biosynthesis. Catalyzes the oxidation of coproporphyrinogen III to coproporphyrin III.</text>
</comment>
<dbReference type="Gene3D" id="3.90.660.20">
    <property type="entry name" value="Protoporphyrinogen oxidase, mitochondrial, domain 2"/>
    <property type="match status" value="1"/>
</dbReference>
<name>A0ABR8MU02_9BACL</name>
<keyword evidence="9 11" id="KW-0560">Oxidoreductase</keyword>
<dbReference type="GO" id="GO:0004729">
    <property type="term" value="F:oxygen-dependent protoporphyrinogen oxidase activity"/>
    <property type="evidence" value="ECO:0007669"/>
    <property type="project" value="UniProtKB-EC"/>
</dbReference>
<organism evidence="13 14">
    <name type="scientific">Paenibacillus terricola</name>
    <dbReference type="NCBI Taxonomy" id="2763503"/>
    <lineage>
        <taxon>Bacteria</taxon>
        <taxon>Bacillati</taxon>
        <taxon>Bacillota</taxon>
        <taxon>Bacilli</taxon>
        <taxon>Bacillales</taxon>
        <taxon>Paenibacillaceae</taxon>
        <taxon>Paenibacillus</taxon>
    </lineage>
</organism>
<sequence length="474" mass="52374">MKTIVIVGGGITGLSTAYYLHKQLNQDGSAARIMLVEASEQLGGKIRTVHRDGYIMESGADSVVARKTNMAPLLEELELQDEIVYNETGKSYIFADGELKLIPQDAIFGIPMSVESLATSTLVSAEGKVEALKDLYTPNESFTKQDSIGHFLEAFLGKELVEKQIAPVLSGVYSGDLYELTLASTLPYLLDYKNEYGSIIQGLNANRAKFQSGGKKFYSFRNGLSTIIDRMEERLAGAVEFRQNTRVSSIDRMSKGSEQEAYRITLNDGVETIDADYVVLSTLSPAAQSLLHSTDLDRSFDQLRNSSLISIYIAFDAPDGQLPLDGTGFIAADNRELQCDACTWTSRKWAHTSASSQLLMRLFYKSSGSVYAKMINQPEEELLNVARQDVLRATGIDAEPLHWTVTKWNNTMPNYHIRHPQLVAELEQGMDELYPGILLAGCSYYGVGIPDCVANGEQTAQRIAEWIAQSKQLP</sequence>
<comment type="subcellular location">
    <subcellularLocation>
        <location evidence="11">Cytoplasm</location>
    </subcellularLocation>
</comment>
<evidence type="ECO:0000256" key="6">
    <source>
        <dbReference type="ARBA" id="ARBA00019046"/>
    </source>
</evidence>
<comment type="catalytic activity">
    <reaction evidence="1">
        <text>coproporphyrinogen III + 3 O2 = coproporphyrin III + 3 H2O2</text>
        <dbReference type="Rhea" id="RHEA:43436"/>
        <dbReference type="ChEBI" id="CHEBI:15379"/>
        <dbReference type="ChEBI" id="CHEBI:16240"/>
        <dbReference type="ChEBI" id="CHEBI:57309"/>
        <dbReference type="ChEBI" id="CHEBI:131725"/>
        <dbReference type="EC" id="1.3.3.15"/>
    </reaction>
    <physiologicalReaction direction="left-to-right" evidence="1">
        <dbReference type="Rhea" id="RHEA:43437"/>
    </physiologicalReaction>
</comment>
<evidence type="ECO:0000256" key="1">
    <source>
        <dbReference type="ARBA" id="ARBA00001755"/>
    </source>
</evidence>
<dbReference type="RefSeq" id="WP_191203819.1">
    <property type="nucleotide sequence ID" value="NZ_JACXZA010000002.1"/>
</dbReference>
<keyword evidence="14" id="KW-1185">Reference proteome</keyword>
<evidence type="ECO:0000313" key="13">
    <source>
        <dbReference type="EMBL" id="MBD3919436.1"/>
    </source>
</evidence>
<dbReference type="PANTHER" id="PTHR42923:SF3">
    <property type="entry name" value="PROTOPORPHYRINOGEN OXIDASE"/>
    <property type="match status" value="1"/>
</dbReference>
<dbReference type="InterPro" id="IPR002937">
    <property type="entry name" value="Amino_oxidase"/>
</dbReference>